<dbReference type="PANTHER" id="PTHR43652:SF2">
    <property type="entry name" value="BASIC AMINO ACID ANTIPORTER YFCC-RELATED"/>
    <property type="match status" value="1"/>
</dbReference>
<dbReference type="InterPro" id="IPR051679">
    <property type="entry name" value="DASS-Related_Transporters"/>
</dbReference>
<dbReference type="STRING" id="371602.SAMN04487984_0918"/>
<feature type="transmembrane region" description="Helical" evidence="6">
    <location>
        <begin position="115"/>
        <end position="144"/>
    </location>
</feature>
<feature type="transmembrane region" description="Helical" evidence="6">
    <location>
        <begin position="195"/>
        <end position="214"/>
    </location>
</feature>
<dbReference type="PANTHER" id="PTHR43652">
    <property type="entry name" value="BASIC AMINO ACID ANTIPORTER YFCC-RELATED"/>
    <property type="match status" value="1"/>
</dbReference>
<keyword evidence="3 6" id="KW-0812">Transmembrane</keyword>
<keyword evidence="5 6" id="KW-0472">Membrane</keyword>
<evidence type="ECO:0000256" key="6">
    <source>
        <dbReference type="SAM" id="Phobius"/>
    </source>
</evidence>
<keyword evidence="4 6" id="KW-1133">Transmembrane helix</keyword>
<gene>
    <name evidence="7" type="ORF">SAMN04487984_0918</name>
</gene>
<dbReference type="InterPro" id="IPR018385">
    <property type="entry name" value="C4_dicarb_anaerob_car-like"/>
</dbReference>
<reference evidence="8" key="1">
    <citation type="submission" date="2017-04" db="EMBL/GenBank/DDBJ databases">
        <authorList>
            <person name="Varghese N."/>
            <person name="Submissions S."/>
        </authorList>
    </citation>
    <scope>NUCLEOTIDE SEQUENCE [LARGE SCALE GENOMIC DNA]</scope>
    <source>
        <strain evidence="8">DSM 21500</strain>
    </source>
</reference>
<dbReference type="Pfam" id="PF03606">
    <property type="entry name" value="DcuC"/>
    <property type="match status" value="1"/>
</dbReference>
<keyword evidence="8" id="KW-1185">Reference proteome</keyword>
<feature type="transmembrane region" description="Helical" evidence="6">
    <location>
        <begin position="12"/>
        <end position="30"/>
    </location>
</feature>
<dbReference type="EMBL" id="FWXK01000004">
    <property type="protein sequence ID" value="SMC39429.1"/>
    <property type="molecule type" value="Genomic_DNA"/>
</dbReference>
<keyword evidence="2" id="KW-1003">Cell membrane</keyword>
<organism evidence="7 8">
    <name type="scientific">Aerococcus suis</name>
    <dbReference type="NCBI Taxonomy" id="371602"/>
    <lineage>
        <taxon>Bacteria</taxon>
        <taxon>Bacillati</taxon>
        <taxon>Bacillota</taxon>
        <taxon>Bacilli</taxon>
        <taxon>Lactobacillales</taxon>
        <taxon>Aerococcaceae</taxon>
        <taxon>Aerococcus</taxon>
    </lineage>
</organism>
<protein>
    <submittedName>
        <fullName evidence="7">Uncharacterized membrane protein YfcC, ion transporter superfamily</fullName>
    </submittedName>
</protein>
<evidence type="ECO:0000256" key="2">
    <source>
        <dbReference type="ARBA" id="ARBA00022475"/>
    </source>
</evidence>
<accession>A0A1W1YTE7</accession>
<dbReference type="RefSeq" id="WP_143238381.1">
    <property type="nucleotide sequence ID" value="NZ_FWXK01000004.1"/>
</dbReference>
<feature type="transmembrane region" description="Helical" evidence="6">
    <location>
        <begin position="275"/>
        <end position="298"/>
    </location>
</feature>
<feature type="transmembrane region" description="Helical" evidence="6">
    <location>
        <begin position="156"/>
        <end position="175"/>
    </location>
</feature>
<sequence>MKKKKTWQMPNTYIILLSIAVIMMIATWIIPAGAFERIEEAGRTEVVSGSFHFVDQQPQTPFDFFRAVPKGLVQTAEIVFFVLIGGGTFKIFEESGALNKAIQAVADKLEGREYFLIPTIIFIFSLGGGTMGLAEETLVFLPLVLRLATAVGYDRYVGLSMVSLGAAIGVYAGFMNPFSIGVAQVVAELPIYSGMGFRLIVLFVMWVVTSWYVMRYAKHHPAKENDMQISDVLDDEVKTLSLSGKLQIIVFAGGFAMIAVGVLMFEWFITELSAMFLIMGMVGGLLSGLSFSKIAVLYIEGARELLGPAVMIGLARCILVIMEDGQIIDTMIYFLTTVLKQLPSSLAAVGMFFTQVLLNPFIPSSSGLAAVSMPIMVPIADHLEVTRQTAVLAFQFGEGFLDSLVPTSGVLMAQLGMAKIDWPDWFKFVWKLIAIWMVIGIAFLLIANAINYGPY</sequence>
<evidence type="ECO:0000256" key="4">
    <source>
        <dbReference type="ARBA" id="ARBA00022989"/>
    </source>
</evidence>
<comment type="subcellular location">
    <subcellularLocation>
        <location evidence="1">Cell membrane</location>
        <topology evidence="1">Multi-pass membrane protein</topology>
    </subcellularLocation>
</comment>
<evidence type="ECO:0000256" key="1">
    <source>
        <dbReference type="ARBA" id="ARBA00004651"/>
    </source>
</evidence>
<evidence type="ECO:0000256" key="3">
    <source>
        <dbReference type="ARBA" id="ARBA00022692"/>
    </source>
</evidence>
<name>A0A1W1YTE7_9LACT</name>
<evidence type="ECO:0000313" key="8">
    <source>
        <dbReference type="Proteomes" id="UP000243884"/>
    </source>
</evidence>
<evidence type="ECO:0000256" key="5">
    <source>
        <dbReference type="ARBA" id="ARBA00023136"/>
    </source>
</evidence>
<dbReference type="Proteomes" id="UP000243884">
    <property type="component" value="Unassembled WGS sequence"/>
</dbReference>
<proteinExistence type="predicted"/>
<dbReference type="GO" id="GO:0005886">
    <property type="term" value="C:plasma membrane"/>
    <property type="evidence" value="ECO:0007669"/>
    <property type="project" value="UniProtKB-SubCell"/>
</dbReference>
<feature type="transmembrane region" description="Helical" evidence="6">
    <location>
        <begin position="428"/>
        <end position="450"/>
    </location>
</feature>
<dbReference type="AlphaFoldDB" id="A0A1W1YTE7"/>
<feature type="transmembrane region" description="Helical" evidence="6">
    <location>
        <begin position="248"/>
        <end position="269"/>
    </location>
</feature>
<evidence type="ECO:0000313" key="7">
    <source>
        <dbReference type="EMBL" id="SMC39429.1"/>
    </source>
</evidence>
<dbReference type="OrthoDB" id="255482at2"/>